<evidence type="ECO:0000313" key="2">
    <source>
        <dbReference type="EMBL" id="KZV19295.1"/>
    </source>
</evidence>
<evidence type="ECO:0000256" key="1">
    <source>
        <dbReference type="SAM" id="MobiDB-lite"/>
    </source>
</evidence>
<dbReference type="GO" id="GO:0016192">
    <property type="term" value="P:vesicle-mediated transport"/>
    <property type="evidence" value="ECO:0007669"/>
    <property type="project" value="InterPro"/>
</dbReference>
<feature type="compositionally biased region" description="Basic residues" evidence="1">
    <location>
        <begin position="86"/>
        <end position="95"/>
    </location>
</feature>
<dbReference type="Proteomes" id="UP000250235">
    <property type="component" value="Unassembled WGS sequence"/>
</dbReference>
<dbReference type="GO" id="GO:0005096">
    <property type="term" value="F:GTPase activator activity"/>
    <property type="evidence" value="ECO:0007669"/>
    <property type="project" value="InterPro"/>
</dbReference>
<dbReference type="InterPro" id="IPR044519">
    <property type="entry name" value="ARF_GAP_AGD6/7"/>
</dbReference>
<evidence type="ECO:0000313" key="3">
    <source>
        <dbReference type="Proteomes" id="UP000250235"/>
    </source>
</evidence>
<dbReference type="AlphaFoldDB" id="A0A2Z7AD82"/>
<dbReference type="PANTHER" id="PTHR47021">
    <property type="entry name" value="ADP-RIBOSYLATION FACTOR GTPASE-ACTIVATING PROTEIN AGD6-RELATED"/>
    <property type="match status" value="1"/>
</dbReference>
<accession>A0A2Z7AD82</accession>
<sequence>MGATHSSQHTAPDAEHGSTCCCPNHEMWELSTPLIVANRSKQGDEGRKAQNSPLGATSSTSSDLPYDSTTSSKQSARTTQGIQSLQKRHRKKGLGKRSPALPLSLQSKLSTTDKSEKIRARLDASAANKEKIFARKMAENQSRPEGLPPSQGGKFVGFGSGPAPPMPKNNSEDDVLSIVSQGFSKLSRVAASAAQSAATVVQVGTKCEGCVKFASSSAFLFLLKLNSSFYGYYVVD</sequence>
<proteinExistence type="predicted"/>
<feature type="compositionally biased region" description="Polar residues" evidence="1">
    <location>
        <begin position="49"/>
        <end position="85"/>
    </location>
</feature>
<dbReference type="EMBL" id="KV016721">
    <property type="protein sequence ID" value="KZV19295.1"/>
    <property type="molecule type" value="Genomic_DNA"/>
</dbReference>
<feature type="region of interest" description="Disordered" evidence="1">
    <location>
        <begin position="40"/>
        <end position="117"/>
    </location>
</feature>
<gene>
    <name evidence="2" type="ORF">F511_36947</name>
</gene>
<reference evidence="2 3" key="1">
    <citation type="journal article" date="2015" name="Proc. Natl. Acad. Sci. U.S.A.">
        <title>The resurrection genome of Boea hygrometrica: A blueprint for survival of dehydration.</title>
        <authorList>
            <person name="Xiao L."/>
            <person name="Yang G."/>
            <person name="Zhang L."/>
            <person name="Yang X."/>
            <person name="Zhao S."/>
            <person name="Ji Z."/>
            <person name="Zhou Q."/>
            <person name="Hu M."/>
            <person name="Wang Y."/>
            <person name="Chen M."/>
            <person name="Xu Y."/>
            <person name="Jin H."/>
            <person name="Xiao X."/>
            <person name="Hu G."/>
            <person name="Bao F."/>
            <person name="Hu Y."/>
            <person name="Wan P."/>
            <person name="Li L."/>
            <person name="Deng X."/>
            <person name="Kuang T."/>
            <person name="Xiang C."/>
            <person name="Zhu J.K."/>
            <person name="Oliver M.J."/>
            <person name="He Y."/>
        </authorList>
    </citation>
    <scope>NUCLEOTIDE SEQUENCE [LARGE SCALE GENOMIC DNA]</scope>
    <source>
        <strain evidence="3">cv. XS01</strain>
    </source>
</reference>
<dbReference type="OrthoDB" id="983479at2759"/>
<dbReference type="PANTHER" id="PTHR47021:SF4">
    <property type="entry name" value="ADP-RIBOSYLATION FACTOR GTPASE-ACTIVATING PROTEIN AGD6-RELATED"/>
    <property type="match status" value="1"/>
</dbReference>
<keyword evidence="3" id="KW-1185">Reference proteome</keyword>
<organism evidence="2 3">
    <name type="scientific">Dorcoceras hygrometricum</name>
    <dbReference type="NCBI Taxonomy" id="472368"/>
    <lineage>
        <taxon>Eukaryota</taxon>
        <taxon>Viridiplantae</taxon>
        <taxon>Streptophyta</taxon>
        <taxon>Embryophyta</taxon>
        <taxon>Tracheophyta</taxon>
        <taxon>Spermatophyta</taxon>
        <taxon>Magnoliopsida</taxon>
        <taxon>eudicotyledons</taxon>
        <taxon>Gunneridae</taxon>
        <taxon>Pentapetalae</taxon>
        <taxon>asterids</taxon>
        <taxon>lamiids</taxon>
        <taxon>Lamiales</taxon>
        <taxon>Gesneriaceae</taxon>
        <taxon>Didymocarpoideae</taxon>
        <taxon>Trichosporeae</taxon>
        <taxon>Loxocarpinae</taxon>
        <taxon>Dorcoceras</taxon>
    </lineage>
</organism>
<protein>
    <submittedName>
        <fullName evidence="2">Uncharacterized protein</fullName>
    </submittedName>
</protein>
<name>A0A2Z7AD82_9LAMI</name>